<dbReference type="Proteomes" id="UP001500984">
    <property type="component" value="Unassembled WGS sequence"/>
</dbReference>
<sequence>MRDFEELIDEAARADVTGWDFSWLDGRASEERPPWRYSRLLGEAVARARTAVDLDTGGGEVLAEAPLMAADPHATESWPANAARARELLGPRGVTVHETAPGAPLPFADASVDLVTARHPVKPAWSEIARVLAPGGEYLGQHVGPESAFELIEFFRGETTAAQRADRRPDLEADAAAEAGLEVTDLRSARLRMEFRDVGAVVWILRRCVWWVPDFSVERYRDRLRDMDARIRRHGSFVAHSTRHLLRARR</sequence>
<feature type="domain" description="Methyltransferase type 11" evidence="1">
    <location>
        <begin position="54"/>
        <end position="138"/>
    </location>
</feature>
<dbReference type="Pfam" id="PF08241">
    <property type="entry name" value="Methyltransf_11"/>
    <property type="match status" value="1"/>
</dbReference>
<dbReference type="InterPro" id="IPR029063">
    <property type="entry name" value="SAM-dependent_MTases_sf"/>
</dbReference>
<reference evidence="3" key="1">
    <citation type="journal article" date="2019" name="Int. J. Syst. Evol. Microbiol.">
        <title>The Global Catalogue of Microorganisms (GCM) 10K type strain sequencing project: providing services to taxonomists for standard genome sequencing and annotation.</title>
        <authorList>
            <consortium name="The Broad Institute Genomics Platform"/>
            <consortium name="The Broad Institute Genome Sequencing Center for Infectious Disease"/>
            <person name="Wu L."/>
            <person name="Ma J."/>
        </authorList>
    </citation>
    <scope>NUCLEOTIDE SEQUENCE [LARGE SCALE GENOMIC DNA]</scope>
    <source>
        <strain evidence="3">JCM 15900</strain>
    </source>
</reference>
<dbReference type="PANTHER" id="PTHR43460:SF1">
    <property type="entry name" value="METHYLTRANSFERASE TYPE 11 DOMAIN-CONTAINING PROTEIN"/>
    <property type="match status" value="1"/>
</dbReference>
<organism evidence="2 3">
    <name type="scientific">Brevibacterium salitolerans</name>
    <dbReference type="NCBI Taxonomy" id="1403566"/>
    <lineage>
        <taxon>Bacteria</taxon>
        <taxon>Bacillati</taxon>
        <taxon>Actinomycetota</taxon>
        <taxon>Actinomycetes</taxon>
        <taxon>Micrococcales</taxon>
        <taxon>Brevibacteriaceae</taxon>
        <taxon>Brevibacterium</taxon>
    </lineage>
</organism>
<keyword evidence="3" id="KW-1185">Reference proteome</keyword>
<evidence type="ECO:0000259" key="1">
    <source>
        <dbReference type="Pfam" id="PF08241"/>
    </source>
</evidence>
<evidence type="ECO:0000313" key="2">
    <source>
        <dbReference type="EMBL" id="GAA2090322.1"/>
    </source>
</evidence>
<dbReference type="InterPro" id="IPR052939">
    <property type="entry name" value="23S_rRNA_MeTrnsfrase_RlmA"/>
</dbReference>
<dbReference type="GO" id="GO:0008168">
    <property type="term" value="F:methyltransferase activity"/>
    <property type="evidence" value="ECO:0007669"/>
    <property type="project" value="UniProtKB-KW"/>
</dbReference>
<protein>
    <submittedName>
        <fullName evidence="2">Methyltransferase domain-containing protein</fullName>
    </submittedName>
</protein>
<dbReference type="RefSeq" id="WP_344335128.1">
    <property type="nucleotide sequence ID" value="NZ_BAAAPZ010000002.1"/>
</dbReference>
<evidence type="ECO:0000313" key="3">
    <source>
        <dbReference type="Proteomes" id="UP001500984"/>
    </source>
</evidence>
<proteinExistence type="predicted"/>
<dbReference type="Gene3D" id="3.40.50.150">
    <property type="entry name" value="Vaccinia Virus protein VP39"/>
    <property type="match status" value="1"/>
</dbReference>
<dbReference type="SUPFAM" id="SSF53335">
    <property type="entry name" value="S-adenosyl-L-methionine-dependent methyltransferases"/>
    <property type="match status" value="1"/>
</dbReference>
<gene>
    <name evidence="2" type="ORF">GCM10009823_06680</name>
</gene>
<keyword evidence="2" id="KW-0489">Methyltransferase</keyword>
<name>A0ABP5HZ06_9MICO</name>
<accession>A0ABP5HZ06</accession>
<dbReference type="GO" id="GO:0032259">
    <property type="term" value="P:methylation"/>
    <property type="evidence" value="ECO:0007669"/>
    <property type="project" value="UniProtKB-KW"/>
</dbReference>
<dbReference type="EMBL" id="BAAAPZ010000002">
    <property type="protein sequence ID" value="GAA2090322.1"/>
    <property type="molecule type" value="Genomic_DNA"/>
</dbReference>
<keyword evidence="2" id="KW-0808">Transferase</keyword>
<comment type="caution">
    <text evidence="2">The sequence shown here is derived from an EMBL/GenBank/DDBJ whole genome shotgun (WGS) entry which is preliminary data.</text>
</comment>
<dbReference type="PANTHER" id="PTHR43460">
    <property type="entry name" value="METHYLTRANSFERASE"/>
    <property type="match status" value="1"/>
</dbReference>
<dbReference type="InterPro" id="IPR013216">
    <property type="entry name" value="Methyltransf_11"/>
</dbReference>